<gene>
    <name evidence="2" type="ORF">BV898_18228</name>
</gene>
<dbReference type="OrthoDB" id="2305498at2759"/>
<evidence type="ECO:0000313" key="2">
    <source>
        <dbReference type="EMBL" id="OWA53806.1"/>
    </source>
</evidence>
<keyword evidence="3" id="KW-1185">Reference proteome</keyword>
<reference evidence="3" key="1">
    <citation type="submission" date="2017-01" db="EMBL/GenBank/DDBJ databases">
        <title>Comparative genomics of anhydrobiosis in the tardigrade Hypsibius dujardini.</title>
        <authorList>
            <person name="Yoshida Y."/>
            <person name="Koutsovoulos G."/>
            <person name="Laetsch D."/>
            <person name="Stevens L."/>
            <person name="Kumar S."/>
            <person name="Horikawa D."/>
            <person name="Ishino K."/>
            <person name="Komine S."/>
            <person name="Tomita M."/>
            <person name="Blaxter M."/>
            <person name="Arakawa K."/>
        </authorList>
    </citation>
    <scope>NUCLEOTIDE SEQUENCE [LARGE SCALE GENOMIC DNA]</scope>
    <source>
        <strain evidence="3">Z151</strain>
    </source>
</reference>
<protein>
    <recommendedName>
        <fullName evidence="1">F-box domain-containing protein</fullName>
    </recommendedName>
</protein>
<dbReference type="SUPFAM" id="SSF81383">
    <property type="entry name" value="F-box domain"/>
    <property type="match status" value="1"/>
</dbReference>
<dbReference type="PROSITE" id="PS50181">
    <property type="entry name" value="FBOX"/>
    <property type="match status" value="1"/>
</dbReference>
<name>A0A9X6NJD5_HYPEX</name>
<comment type="caution">
    <text evidence="2">The sequence shown here is derived from an EMBL/GenBank/DDBJ whole genome shotgun (WGS) entry which is preliminary data.</text>
</comment>
<dbReference type="EMBL" id="MTYJ01000347">
    <property type="protein sequence ID" value="OWA53806.1"/>
    <property type="molecule type" value="Genomic_DNA"/>
</dbReference>
<dbReference type="InterPro" id="IPR036047">
    <property type="entry name" value="F-box-like_dom_sf"/>
</dbReference>
<dbReference type="SUPFAM" id="SSF63829">
    <property type="entry name" value="Calcium-dependent phosphotriesterase"/>
    <property type="match status" value="1"/>
</dbReference>
<dbReference type="InterPro" id="IPR001810">
    <property type="entry name" value="F-box_dom"/>
</dbReference>
<dbReference type="Proteomes" id="UP000192578">
    <property type="component" value="Unassembled WGS sequence"/>
</dbReference>
<feature type="domain" description="F-box" evidence="1">
    <location>
        <begin position="3"/>
        <end position="50"/>
    </location>
</feature>
<dbReference type="AlphaFoldDB" id="A0A9X6NJD5"/>
<sequence>MPTLTLPDLPYEILVKISRKVPSCDIIKGLSGGNRRLNDIFRDEQYWKKRIQRTWPQLYEHGLRGLALLPTFTDSYWMKRAYRSDRLQRAFSDGLKRHDVWEVDRYTMSFGLSFCDQGKTLVMGDSQKGGLLYWNLQSDKPMKRHASSVIAIHSAWRDKIVSMRSQGSLISTGSIDSTLAIVDLKDPSRPPTDKWDAIF</sequence>
<evidence type="ECO:0000313" key="3">
    <source>
        <dbReference type="Proteomes" id="UP000192578"/>
    </source>
</evidence>
<proteinExistence type="predicted"/>
<organism evidence="2 3">
    <name type="scientific">Hypsibius exemplaris</name>
    <name type="common">Freshwater tardigrade</name>
    <dbReference type="NCBI Taxonomy" id="2072580"/>
    <lineage>
        <taxon>Eukaryota</taxon>
        <taxon>Metazoa</taxon>
        <taxon>Ecdysozoa</taxon>
        <taxon>Tardigrada</taxon>
        <taxon>Eutardigrada</taxon>
        <taxon>Parachela</taxon>
        <taxon>Hypsibioidea</taxon>
        <taxon>Hypsibiidae</taxon>
        <taxon>Hypsibius</taxon>
    </lineage>
</organism>
<evidence type="ECO:0000259" key="1">
    <source>
        <dbReference type="PROSITE" id="PS50181"/>
    </source>
</evidence>
<accession>A0A9X6NJD5</accession>